<dbReference type="Proteomes" id="UP000828390">
    <property type="component" value="Unassembled WGS sequence"/>
</dbReference>
<organism evidence="1 2">
    <name type="scientific">Dreissena polymorpha</name>
    <name type="common">Zebra mussel</name>
    <name type="synonym">Mytilus polymorpha</name>
    <dbReference type="NCBI Taxonomy" id="45954"/>
    <lineage>
        <taxon>Eukaryota</taxon>
        <taxon>Metazoa</taxon>
        <taxon>Spiralia</taxon>
        <taxon>Lophotrochozoa</taxon>
        <taxon>Mollusca</taxon>
        <taxon>Bivalvia</taxon>
        <taxon>Autobranchia</taxon>
        <taxon>Heteroconchia</taxon>
        <taxon>Euheterodonta</taxon>
        <taxon>Imparidentia</taxon>
        <taxon>Neoheterodontei</taxon>
        <taxon>Myida</taxon>
        <taxon>Dreissenoidea</taxon>
        <taxon>Dreissenidae</taxon>
        <taxon>Dreissena</taxon>
    </lineage>
</organism>
<reference evidence="1" key="1">
    <citation type="journal article" date="2019" name="bioRxiv">
        <title>The Genome of the Zebra Mussel, Dreissena polymorpha: A Resource for Invasive Species Research.</title>
        <authorList>
            <person name="McCartney M.A."/>
            <person name="Auch B."/>
            <person name="Kono T."/>
            <person name="Mallez S."/>
            <person name="Zhang Y."/>
            <person name="Obille A."/>
            <person name="Becker A."/>
            <person name="Abrahante J.E."/>
            <person name="Garbe J."/>
            <person name="Badalamenti J.P."/>
            <person name="Herman A."/>
            <person name="Mangelson H."/>
            <person name="Liachko I."/>
            <person name="Sullivan S."/>
            <person name="Sone E.D."/>
            <person name="Koren S."/>
            <person name="Silverstein K.A.T."/>
            <person name="Beckman K.B."/>
            <person name="Gohl D.M."/>
        </authorList>
    </citation>
    <scope>NUCLEOTIDE SEQUENCE</scope>
    <source>
        <strain evidence="1">Duluth1</strain>
        <tissue evidence="1">Whole animal</tissue>
    </source>
</reference>
<evidence type="ECO:0000313" key="1">
    <source>
        <dbReference type="EMBL" id="KAH3827568.1"/>
    </source>
</evidence>
<accession>A0A9D4K136</accession>
<gene>
    <name evidence="1" type="ORF">DPMN_129505</name>
</gene>
<dbReference type="EMBL" id="JAIWYP010000005">
    <property type="protein sequence ID" value="KAH3827568.1"/>
    <property type="molecule type" value="Genomic_DNA"/>
</dbReference>
<proteinExistence type="predicted"/>
<sequence>MTLRQDGAHPVIMTLIQDGSGSYRTGLCPVIINIIQDGHGPVNMALRQDGARSNKL</sequence>
<dbReference type="AlphaFoldDB" id="A0A9D4K136"/>
<name>A0A9D4K136_DREPO</name>
<reference evidence="1" key="2">
    <citation type="submission" date="2020-11" db="EMBL/GenBank/DDBJ databases">
        <authorList>
            <person name="McCartney M.A."/>
            <person name="Auch B."/>
            <person name="Kono T."/>
            <person name="Mallez S."/>
            <person name="Becker A."/>
            <person name="Gohl D.M."/>
            <person name="Silverstein K.A.T."/>
            <person name="Koren S."/>
            <person name="Bechman K.B."/>
            <person name="Herman A."/>
            <person name="Abrahante J.E."/>
            <person name="Garbe J."/>
        </authorList>
    </citation>
    <scope>NUCLEOTIDE SEQUENCE</scope>
    <source>
        <strain evidence="1">Duluth1</strain>
        <tissue evidence="1">Whole animal</tissue>
    </source>
</reference>
<protein>
    <submittedName>
        <fullName evidence="1">Uncharacterized protein</fullName>
    </submittedName>
</protein>
<evidence type="ECO:0000313" key="2">
    <source>
        <dbReference type="Proteomes" id="UP000828390"/>
    </source>
</evidence>
<keyword evidence="2" id="KW-1185">Reference proteome</keyword>
<comment type="caution">
    <text evidence="1">The sequence shown here is derived from an EMBL/GenBank/DDBJ whole genome shotgun (WGS) entry which is preliminary data.</text>
</comment>